<comment type="caution">
    <text evidence="1">The sequence shown here is derived from an EMBL/GenBank/DDBJ whole genome shotgun (WGS) entry which is preliminary data.</text>
</comment>
<keyword evidence="2" id="KW-1185">Reference proteome</keyword>
<dbReference type="RefSeq" id="WP_196197584.1">
    <property type="nucleotide sequence ID" value="NZ_JADPRT010000016.1"/>
</dbReference>
<dbReference type="EMBL" id="JADPRT010000016">
    <property type="protein sequence ID" value="MBF9072420.1"/>
    <property type="molecule type" value="Genomic_DNA"/>
</dbReference>
<accession>A0A931BFB4</accession>
<evidence type="ECO:0000313" key="2">
    <source>
        <dbReference type="Proteomes" id="UP000657385"/>
    </source>
</evidence>
<reference evidence="1" key="1">
    <citation type="submission" date="2020-11" db="EMBL/GenBank/DDBJ databases">
        <title>Isolation and identification of active actinomycetes.</title>
        <authorList>
            <person name="Yu B."/>
        </authorList>
    </citation>
    <scope>NUCLEOTIDE SEQUENCE</scope>
    <source>
        <strain evidence="1">NEAU-YB345</strain>
    </source>
</reference>
<dbReference type="AlphaFoldDB" id="A0A931BFB4"/>
<protein>
    <submittedName>
        <fullName evidence="1">Uncharacterized protein</fullName>
    </submittedName>
</protein>
<sequence length="100" mass="10428">MNGTTGTSGTNRHGLPEFFGGSEFTKPSATTCHDFNLWSGQVGVTYEGWLYYGNGNWGACTEGYVRYSGGSIVLCSNVAAGTIEGVTSSNGSGQGIEIED</sequence>
<dbReference type="Proteomes" id="UP000657385">
    <property type="component" value="Unassembled WGS sequence"/>
</dbReference>
<name>A0A931BFB4_9ACTN</name>
<organism evidence="1 2">
    <name type="scientific">Streptacidiphilus fuscans</name>
    <dbReference type="NCBI Taxonomy" id="2789292"/>
    <lineage>
        <taxon>Bacteria</taxon>
        <taxon>Bacillati</taxon>
        <taxon>Actinomycetota</taxon>
        <taxon>Actinomycetes</taxon>
        <taxon>Kitasatosporales</taxon>
        <taxon>Streptomycetaceae</taxon>
        <taxon>Streptacidiphilus</taxon>
    </lineage>
</organism>
<evidence type="ECO:0000313" key="1">
    <source>
        <dbReference type="EMBL" id="MBF9072420.1"/>
    </source>
</evidence>
<proteinExistence type="predicted"/>
<gene>
    <name evidence="1" type="ORF">I2501_30790</name>
</gene>